<gene>
    <name evidence="4" type="ORF">C725_2917</name>
</gene>
<dbReference type="GO" id="GO:1901135">
    <property type="term" value="P:carbohydrate derivative metabolic process"/>
    <property type="evidence" value="ECO:0007669"/>
    <property type="project" value="InterPro"/>
</dbReference>
<feature type="domain" description="SIS" evidence="3">
    <location>
        <begin position="202"/>
        <end position="338"/>
    </location>
</feature>
<evidence type="ECO:0000259" key="3">
    <source>
        <dbReference type="PROSITE" id="PS51464"/>
    </source>
</evidence>
<dbReference type="EMBL" id="AMRV01000018">
    <property type="protein sequence ID" value="EMD81714.1"/>
    <property type="molecule type" value="Genomic_DNA"/>
</dbReference>
<accession>M2T5E9</accession>
<comment type="caution">
    <text evidence="4">The sequence shown here is derived from an EMBL/GenBank/DDBJ whole genome shotgun (WGS) entry which is preliminary data.</text>
</comment>
<reference evidence="4 5" key="1">
    <citation type="journal article" date="2013" name="Genome Announc.">
        <title>Draft Genome Sequence of Strain JLT2015T, Belonging to the Family Sphingomonadaceae of the Alphaproteobacteria.</title>
        <authorList>
            <person name="Tang K."/>
            <person name="Liu K."/>
            <person name="Li S."/>
            <person name="Jiao N."/>
        </authorList>
    </citation>
    <scope>NUCLEOTIDE SEQUENCE [LARGE SCALE GENOMIC DNA]</scope>
    <source>
        <strain evidence="4 5">JLT2015</strain>
    </source>
</reference>
<dbReference type="SUPFAM" id="SSF53697">
    <property type="entry name" value="SIS domain"/>
    <property type="match status" value="1"/>
</dbReference>
<feature type="domain" description="SIS" evidence="3">
    <location>
        <begin position="37"/>
        <end position="181"/>
    </location>
</feature>
<keyword evidence="1" id="KW-0032">Aminotransferase</keyword>
<dbReference type="PANTHER" id="PTHR10937">
    <property type="entry name" value="GLUCOSAMINE--FRUCTOSE-6-PHOSPHATE AMINOTRANSFERASE, ISOMERIZING"/>
    <property type="match status" value="1"/>
</dbReference>
<evidence type="ECO:0000313" key="4">
    <source>
        <dbReference type="EMBL" id="EMD81714.1"/>
    </source>
</evidence>
<dbReference type="InterPro" id="IPR035466">
    <property type="entry name" value="GlmS/AgaS_SIS"/>
</dbReference>
<dbReference type="Gene3D" id="3.40.50.10490">
    <property type="entry name" value="Glucose-6-phosphate isomerase like protein, domain 1"/>
    <property type="match status" value="2"/>
</dbReference>
<keyword evidence="5" id="KW-1185">Reference proteome</keyword>
<dbReference type="OrthoDB" id="9761808at2"/>
<dbReference type="CDD" id="cd05008">
    <property type="entry name" value="SIS_GlmS_GlmD_1"/>
    <property type="match status" value="1"/>
</dbReference>
<dbReference type="PATRIC" id="fig|1234595.3.peg.2920"/>
<keyword evidence="1" id="KW-0808">Transferase</keyword>
<keyword evidence="2" id="KW-0677">Repeat</keyword>
<dbReference type="CDD" id="cd05009">
    <property type="entry name" value="SIS_GlmS_GlmD_2"/>
    <property type="match status" value="1"/>
</dbReference>
<dbReference type="InterPro" id="IPR035490">
    <property type="entry name" value="GlmS/FrlB_SIS"/>
</dbReference>
<name>M2T5E9_9SPHN</name>
<protein>
    <submittedName>
        <fullName evidence="4">Glucosamine-6-phosphate deaminase [isomerizing], alternative</fullName>
    </submittedName>
</protein>
<evidence type="ECO:0000256" key="2">
    <source>
        <dbReference type="ARBA" id="ARBA00022737"/>
    </source>
</evidence>
<evidence type="ECO:0000313" key="5">
    <source>
        <dbReference type="Proteomes" id="UP000011717"/>
    </source>
</evidence>
<dbReference type="Proteomes" id="UP000011717">
    <property type="component" value="Unassembled WGS sequence"/>
</dbReference>
<evidence type="ECO:0000256" key="1">
    <source>
        <dbReference type="ARBA" id="ARBA00022576"/>
    </source>
</evidence>
<dbReference type="InterPro" id="IPR001347">
    <property type="entry name" value="SIS_dom"/>
</dbReference>
<dbReference type="PANTHER" id="PTHR10937:SF8">
    <property type="entry name" value="AMINOTRANSFERASE-RELATED"/>
    <property type="match status" value="1"/>
</dbReference>
<sequence>MTDQTRFETTLMFKEAAEASDVCRRQIAEDGGALAALAETLRRRDPLFVMTCARGSSDHAATFAKYLIERRLRIPVASLGPSTVSVYDAGPRDLSRAVFIAISQSGQSPDLLASAKAARQAGAIVIGIVNDTTSPLADAANAVVPLLCGPERSVAATKSYLASLFAIVRLVSTWAGDADLSAAVSETPNALQQAWDCDWSAVAEPLLKARGLFTVSRGALLGIAQEAALKFKETSGLHAEAFSSAEVRHGPMAIVEDGFPVLMFVPRDAVSAGFADLSERFSRRGAYVMSAGAALPGSVPLPFIEDLHPLVHGLAMTQSFYRFVNALAQMRGHDPDRPPALSKVTETR</sequence>
<organism evidence="4 5">
    <name type="scientific">Pacificimonas flava</name>
    <dbReference type="NCBI Taxonomy" id="1234595"/>
    <lineage>
        <taxon>Bacteria</taxon>
        <taxon>Pseudomonadati</taxon>
        <taxon>Pseudomonadota</taxon>
        <taxon>Alphaproteobacteria</taxon>
        <taxon>Sphingomonadales</taxon>
        <taxon>Sphingosinicellaceae</taxon>
        <taxon>Pacificimonas</taxon>
    </lineage>
</organism>
<dbReference type="InterPro" id="IPR046348">
    <property type="entry name" value="SIS_dom_sf"/>
</dbReference>
<dbReference type="GO" id="GO:0097367">
    <property type="term" value="F:carbohydrate derivative binding"/>
    <property type="evidence" value="ECO:0007669"/>
    <property type="project" value="InterPro"/>
</dbReference>
<dbReference type="AlphaFoldDB" id="M2T5E9"/>
<dbReference type="PROSITE" id="PS51464">
    <property type="entry name" value="SIS"/>
    <property type="match status" value="2"/>
</dbReference>
<dbReference type="RefSeq" id="WP_008603881.1">
    <property type="nucleotide sequence ID" value="NZ_AMRV01000018.1"/>
</dbReference>
<dbReference type="Pfam" id="PF01380">
    <property type="entry name" value="SIS"/>
    <property type="match status" value="2"/>
</dbReference>
<proteinExistence type="predicted"/>
<dbReference type="GO" id="GO:0008483">
    <property type="term" value="F:transaminase activity"/>
    <property type="evidence" value="ECO:0007669"/>
    <property type="project" value="UniProtKB-KW"/>
</dbReference>